<keyword evidence="5" id="KW-0812">Transmembrane</keyword>
<dbReference type="PANTHER" id="PTHR32024">
    <property type="entry name" value="TRK SYSTEM POTASSIUM UPTAKE PROTEIN TRKG-RELATED"/>
    <property type="match status" value="1"/>
</dbReference>
<dbReference type="EMBL" id="JBHSWE010000001">
    <property type="protein sequence ID" value="MFC6673081.1"/>
    <property type="molecule type" value="Genomic_DNA"/>
</dbReference>
<gene>
    <name evidence="9" type="ORF">ACFQDL_25570</name>
</gene>
<evidence type="ECO:0000256" key="5">
    <source>
        <dbReference type="ARBA" id="ARBA00022692"/>
    </source>
</evidence>
<keyword evidence="4" id="KW-1003">Cell membrane</keyword>
<dbReference type="Pfam" id="PF02386">
    <property type="entry name" value="TrkH"/>
    <property type="match status" value="1"/>
</dbReference>
<accession>A0ABW2A6B5</accession>
<organism evidence="9 10">
    <name type="scientific">Marinobacterium aestuariivivens</name>
    <dbReference type="NCBI Taxonomy" id="1698799"/>
    <lineage>
        <taxon>Bacteria</taxon>
        <taxon>Pseudomonadati</taxon>
        <taxon>Pseudomonadota</taxon>
        <taxon>Gammaproteobacteria</taxon>
        <taxon>Oceanospirillales</taxon>
        <taxon>Oceanospirillaceae</taxon>
        <taxon>Marinobacterium</taxon>
    </lineage>
</organism>
<keyword evidence="8" id="KW-0472">Membrane</keyword>
<keyword evidence="10" id="KW-1185">Reference proteome</keyword>
<protein>
    <submittedName>
        <fullName evidence="9">Potassium transporter TrkG</fullName>
    </submittedName>
</protein>
<evidence type="ECO:0000256" key="8">
    <source>
        <dbReference type="ARBA" id="ARBA00023136"/>
    </source>
</evidence>
<name>A0ABW2A6B5_9GAMM</name>
<comment type="caution">
    <text evidence="9">The sequence shown here is derived from an EMBL/GenBank/DDBJ whole genome shotgun (WGS) entry which is preliminary data.</text>
</comment>
<evidence type="ECO:0000256" key="7">
    <source>
        <dbReference type="ARBA" id="ARBA00023065"/>
    </source>
</evidence>
<dbReference type="Proteomes" id="UP001596422">
    <property type="component" value="Unassembled WGS sequence"/>
</dbReference>
<keyword evidence="3" id="KW-0813">Transport</keyword>
<proteinExistence type="inferred from homology"/>
<evidence type="ECO:0000256" key="6">
    <source>
        <dbReference type="ARBA" id="ARBA00022989"/>
    </source>
</evidence>
<evidence type="ECO:0000313" key="10">
    <source>
        <dbReference type="Proteomes" id="UP001596422"/>
    </source>
</evidence>
<comment type="similarity">
    <text evidence="2">Belongs to the TrkH potassium transport family.</text>
</comment>
<evidence type="ECO:0000313" key="9">
    <source>
        <dbReference type="EMBL" id="MFC6673081.1"/>
    </source>
</evidence>
<keyword evidence="6" id="KW-1133">Transmembrane helix</keyword>
<sequence>MFLAYDQPPLDALFEVVSATGTVGLSTGITRIGLDPVLKLVLGLDMLLGRLEIVALLVLLYPRTWIGRRP</sequence>
<dbReference type="RefSeq" id="WP_379911476.1">
    <property type="nucleotide sequence ID" value="NZ_JBHSWE010000001.1"/>
</dbReference>
<reference evidence="10" key="1">
    <citation type="journal article" date="2019" name="Int. J. Syst. Evol. Microbiol.">
        <title>The Global Catalogue of Microorganisms (GCM) 10K type strain sequencing project: providing services to taxonomists for standard genome sequencing and annotation.</title>
        <authorList>
            <consortium name="The Broad Institute Genomics Platform"/>
            <consortium name="The Broad Institute Genome Sequencing Center for Infectious Disease"/>
            <person name="Wu L."/>
            <person name="Ma J."/>
        </authorList>
    </citation>
    <scope>NUCLEOTIDE SEQUENCE [LARGE SCALE GENOMIC DNA]</scope>
    <source>
        <strain evidence="10">NBRC 111756</strain>
    </source>
</reference>
<comment type="subcellular location">
    <subcellularLocation>
        <location evidence="1">Cell membrane</location>
        <topology evidence="1">Multi-pass membrane protein</topology>
    </subcellularLocation>
</comment>
<evidence type="ECO:0000256" key="3">
    <source>
        <dbReference type="ARBA" id="ARBA00022448"/>
    </source>
</evidence>
<evidence type="ECO:0000256" key="2">
    <source>
        <dbReference type="ARBA" id="ARBA00009137"/>
    </source>
</evidence>
<dbReference type="InterPro" id="IPR003445">
    <property type="entry name" value="Cat_transpt"/>
</dbReference>
<dbReference type="PANTHER" id="PTHR32024:SF2">
    <property type="entry name" value="TRK SYSTEM POTASSIUM UPTAKE PROTEIN TRKG-RELATED"/>
    <property type="match status" value="1"/>
</dbReference>
<keyword evidence="7" id="KW-0406">Ion transport</keyword>
<evidence type="ECO:0000256" key="4">
    <source>
        <dbReference type="ARBA" id="ARBA00022475"/>
    </source>
</evidence>
<evidence type="ECO:0000256" key="1">
    <source>
        <dbReference type="ARBA" id="ARBA00004651"/>
    </source>
</evidence>